<keyword evidence="9" id="KW-1185">Reference proteome</keyword>
<dbReference type="InterPro" id="IPR050424">
    <property type="entry name" value="Gfo-Idh-MocA_inositol_DH"/>
</dbReference>
<feature type="domain" description="Gfo/Idh/MocA-like oxidoreductase C-terminal" evidence="7">
    <location>
        <begin position="140"/>
        <end position="319"/>
    </location>
</feature>
<dbReference type="Pfam" id="PF01408">
    <property type="entry name" value="GFO_IDH_MocA"/>
    <property type="match status" value="1"/>
</dbReference>
<comment type="similarity">
    <text evidence="1 4">Belongs to the Gfo/Idh/MocA family.</text>
</comment>
<dbReference type="GO" id="GO:0050112">
    <property type="term" value="F:inositol 2-dehydrogenase (NAD+) activity"/>
    <property type="evidence" value="ECO:0007669"/>
    <property type="project" value="UniProtKB-UniRule"/>
</dbReference>
<dbReference type="AlphaFoldDB" id="S4NPP3"/>
<dbReference type="InterPro" id="IPR023794">
    <property type="entry name" value="MI/DCI_dehydrogenase"/>
</dbReference>
<evidence type="ECO:0000256" key="4">
    <source>
        <dbReference type="HAMAP-Rule" id="MF_01671"/>
    </source>
</evidence>
<dbReference type="EMBL" id="AOPY01001381">
    <property type="protein sequence ID" value="EPJ40294.1"/>
    <property type="molecule type" value="Genomic_DNA"/>
</dbReference>
<dbReference type="Pfam" id="PF02894">
    <property type="entry name" value="GFO_IDH_MocA_C"/>
    <property type="match status" value="1"/>
</dbReference>
<dbReference type="HAMAP" id="MF_01671">
    <property type="entry name" value="IolG"/>
    <property type="match status" value="1"/>
</dbReference>
<evidence type="ECO:0000256" key="3">
    <source>
        <dbReference type="ARBA" id="ARBA00023027"/>
    </source>
</evidence>
<evidence type="ECO:0000256" key="2">
    <source>
        <dbReference type="ARBA" id="ARBA00023002"/>
    </source>
</evidence>
<name>S4NPP3_9ACTN</name>
<evidence type="ECO:0000256" key="1">
    <source>
        <dbReference type="ARBA" id="ARBA00010928"/>
    </source>
</evidence>
<dbReference type="InterPro" id="IPR000683">
    <property type="entry name" value="Gfo/Idh/MocA-like_OxRdtase_N"/>
</dbReference>
<dbReference type="InterPro" id="IPR004104">
    <property type="entry name" value="Gfo/Idh/MocA-like_OxRdtase_C"/>
</dbReference>
<evidence type="ECO:0000259" key="7">
    <source>
        <dbReference type="Pfam" id="PF02894"/>
    </source>
</evidence>
<feature type="region of interest" description="Disordered" evidence="5">
    <location>
        <begin position="329"/>
        <end position="370"/>
    </location>
</feature>
<dbReference type="SUPFAM" id="SSF55347">
    <property type="entry name" value="Glyceraldehyde-3-phosphate dehydrogenase-like, C-terminal domain"/>
    <property type="match status" value="1"/>
</dbReference>
<evidence type="ECO:0000313" key="9">
    <source>
        <dbReference type="Proteomes" id="UP000015001"/>
    </source>
</evidence>
<dbReference type="PANTHER" id="PTHR43593">
    <property type="match status" value="1"/>
</dbReference>
<dbReference type="Gene3D" id="3.40.50.720">
    <property type="entry name" value="NAD(P)-binding Rossmann-like Domain"/>
    <property type="match status" value="1"/>
</dbReference>
<dbReference type="GO" id="GO:0000166">
    <property type="term" value="F:nucleotide binding"/>
    <property type="evidence" value="ECO:0007669"/>
    <property type="project" value="InterPro"/>
</dbReference>
<feature type="compositionally biased region" description="Low complexity" evidence="5">
    <location>
        <begin position="490"/>
        <end position="516"/>
    </location>
</feature>
<dbReference type="Proteomes" id="UP000015001">
    <property type="component" value="Unassembled WGS sequence"/>
</dbReference>
<dbReference type="SUPFAM" id="SSF51735">
    <property type="entry name" value="NAD(P)-binding Rossmann-fold domains"/>
    <property type="match status" value="1"/>
</dbReference>
<organism evidence="8 9">
    <name type="scientific">Streptomyces afghaniensis 772</name>
    <dbReference type="NCBI Taxonomy" id="1283301"/>
    <lineage>
        <taxon>Bacteria</taxon>
        <taxon>Bacillati</taxon>
        <taxon>Actinomycetota</taxon>
        <taxon>Actinomycetes</taxon>
        <taxon>Kitasatosporales</taxon>
        <taxon>Streptomycetaceae</taxon>
        <taxon>Streptomyces</taxon>
    </lineage>
</organism>
<dbReference type="HOGENOM" id="CLU_487373_0_0_11"/>
<sequence>MTERATLGVAVIGTGRMGADHVRRIHEVISGARVVAVADVDAERAKAVAARVGGCGAHTDPAAAMAADDVDAVLIASPGPAHEATLLAAFERDLPVLCEKPLTPDAASALRVLEAELRLGHRRVQVGFMRRYDPEYAKLKDLLTTGQLGRPLMLHNRHRNVASPPFFTSSMLISDSVAHEADATRWLLNHEITAVTVLRPAPSANAPDGLRDPQFVVFETDGGALSDVEIFVNCGFGYQVQAEVVCERGTARIGDGHALITNMAGRWGGTIAQDWTERFETAYDRELQAWVDATRRGEVTGPSVWDGYAAAAVCEAGVRRWRTAAGSRSNWSRSPRCTREQAERAGGATPRPLGVFSDPGTGPGLEPGRPVTVVDERHRRHRVVRVQGQRRTVSHPGGERFQLIRVRRARPEALRAFALRGAHHDPVVHLGQHEVRGRRLAPGAGDPDAHVQPVVRHVAAGRAGGAAGELQVGVQPLVDPGRTRARPARARPGAVRRPPRAPASAARAGCSSPGPSGHRRPAAATSEGRCPAGRRWRPSPPRAAVPRAHRSPAARAGGG</sequence>
<accession>S4NPP3</accession>
<keyword evidence="2 4" id="KW-0560">Oxidoreductase</keyword>
<dbReference type="InterPro" id="IPR036291">
    <property type="entry name" value="NAD(P)-bd_dom_sf"/>
</dbReference>
<dbReference type="EC" id="1.1.1.18" evidence="4"/>
<feature type="domain" description="Gfo/Idh/MocA-like oxidoreductase N-terminal" evidence="6">
    <location>
        <begin position="8"/>
        <end position="128"/>
    </location>
</feature>
<evidence type="ECO:0000259" key="6">
    <source>
        <dbReference type="Pfam" id="PF01408"/>
    </source>
</evidence>
<keyword evidence="3 4" id="KW-0520">NAD</keyword>
<reference evidence="8 9" key="1">
    <citation type="submission" date="2013-02" db="EMBL/GenBank/DDBJ databases">
        <title>Draft Genome Sequence of Streptomyces afghaniensis, Which Produces Compounds of the Julimycin B-Complex.</title>
        <authorList>
            <person name="Gruening B.A."/>
            <person name="Praeg A."/>
            <person name="Erxleben A."/>
            <person name="Guenther S."/>
            <person name="Fiedler H.-P."/>
            <person name="Goodfellow M."/>
            <person name="Mueller M."/>
        </authorList>
    </citation>
    <scope>NUCLEOTIDE SEQUENCE [LARGE SCALE GENOMIC DNA]</scope>
    <source>
        <strain evidence="8 9">772</strain>
    </source>
</reference>
<dbReference type="PATRIC" id="fig|1283301.3.peg.2631"/>
<gene>
    <name evidence="4" type="primary">iolG</name>
    <name evidence="8" type="ORF">STAFG_2656</name>
</gene>
<comment type="subunit">
    <text evidence="4">Homotetramer.</text>
</comment>
<comment type="catalytic activity">
    <reaction evidence="4">
        <text>myo-inositol + NAD(+) = scyllo-inosose + NADH + H(+)</text>
        <dbReference type="Rhea" id="RHEA:16949"/>
        <dbReference type="ChEBI" id="CHEBI:15378"/>
        <dbReference type="ChEBI" id="CHEBI:17268"/>
        <dbReference type="ChEBI" id="CHEBI:17811"/>
        <dbReference type="ChEBI" id="CHEBI:57540"/>
        <dbReference type="ChEBI" id="CHEBI:57945"/>
        <dbReference type="EC" id="1.1.1.18"/>
    </reaction>
</comment>
<feature type="region of interest" description="Disordered" evidence="5">
    <location>
        <begin position="471"/>
        <end position="559"/>
    </location>
</feature>
<protein>
    <recommendedName>
        <fullName evidence="4">Inositol 2-dehydrogenase</fullName>
        <ecNumber evidence="4">1.1.1.18</ecNumber>
    </recommendedName>
    <alternativeName>
        <fullName evidence="4">Myo-inositol 2-dehydrogenase</fullName>
        <shortName evidence="4">MI 2-dehydrogenase</shortName>
    </alternativeName>
</protein>
<comment type="caution">
    <text evidence="8">The sequence shown here is derived from an EMBL/GenBank/DDBJ whole genome shotgun (WGS) entry which is preliminary data.</text>
</comment>
<evidence type="ECO:0000313" key="8">
    <source>
        <dbReference type="EMBL" id="EPJ40294.1"/>
    </source>
</evidence>
<proteinExistence type="inferred from homology"/>
<comment type="function">
    <text evidence="4">Involved in the oxidation of myo-inositol (MI) to 2-keto-myo-inositol (2KMI or 2-inosose).</text>
</comment>
<dbReference type="Gene3D" id="3.30.360.10">
    <property type="entry name" value="Dihydrodipicolinate Reductase, domain 2"/>
    <property type="match status" value="1"/>
</dbReference>
<dbReference type="GO" id="GO:0019310">
    <property type="term" value="P:inositol catabolic process"/>
    <property type="evidence" value="ECO:0007669"/>
    <property type="project" value="UniProtKB-UniRule"/>
</dbReference>
<evidence type="ECO:0000256" key="5">
    <source>
        <dbReference type="SAM" id="MobiDB-lite"/>
    </source>
</evidence>
<dbReference type="PANTHER" id="PTHR43593:SF1">
    <property type="entry name" value="INOSITOL 2-DEHYDROGENASE"/>
    <property type="match status" value="1"/>
</dbReference>